<dbReference type="GO" id="GO:0006879">
    <property type="term" value="P:intracellular iron ion homeostasis"/>
    <property type="evidence" value="ECO:0007669"/>
    <property type="project" value="InterPro"/>
</dbReference>
<organism evidence="6">
    <name type="scientific">Capra hircus</name>
    <name type="common">Goat</name>
    <dbReference type="NCBI Taxonomy" id="9925"/>
    <lineage>
        <taxon>Eukaryota</taxon>
        <taxon>Metazoa</taxon>
        <taxon>Chordata</taxon>
        <taxon>Craniata</taxon>
        <taxon>Vertebrata</taxon>
        <taxon>Euteleostomi</taxon>
        <taxon>Mammalia</taxon>
        <taxon>Eutheria</taxon>
        <taxon>Laurasiatheria</taxon>
        <taxon>Artiodactyla</taxon>
        <taxon>Ruminantia</taxon>
        <taxon>Pecora</taxon>
        <taxon>Bovidae</taxon>
        <taxon>Caprinae</taxon>
        <taxon>Capra</taxon>
    </lineage>
</organism>
<evidence type="ECO:0000256" key="2">
    <source>
        <dbReference type="ARBA" id="ARBA00044942"/>
    </source>
</evidence>
<accession>A0A8C2S6W2</accession>
<comment type="function">
    <text evidence="3">Stores iron in a soluble, non-toxic, readily available form. Important for iron homeostasis. Iron is taken up in the ferrous form and deposited as ferric hydroxides after oxidation. Also plays a role in delivery of iron to cells. Mediates iron uptake in capsule cells of the developing kidney. Delivery to lysosomes by the cargo receptor NCOA4 for autophagic degradation and release or iron.</text>
</comment>
<dbReference type="InterPro" id="IPR009078">
    <property type="entry name" value="Ferritin-like_SF"/>
</dbReference>
<reference evidence="6" key="2">
    <citation type="submission" date="2025-08" db="UniProtKB">
        <authorList>
            <consortium name="Ensembl"/>
        </authorList>
    </citation>
    <scope>IDENTIFICATION</scope>
</reference>
<evidence type="ECO:0000256" key="4">
    <source>
        <dbReference type="ARBA" id="ARBA00047045"/>
    </source>
</evidence>
<comment type="subunit">
    <text evidence="4">Oligomer of 24 subunits. There are two types of subunits: L (light) chain and H (heavy) chain. The major chain can be light or heavy, depending on the species and tissue type. The functional molecule forms a roughly spherical shell with a diameter of 12 nm and contains a central cavity into which the insoluble mineral iron core is deposited. Interacts with NCOA4.</text>
</comment>
<evidence type="ECO:0000256" key="3">
    <source>
        <dbReference type="ARBA" id="ARBA00045578"/>
    </source>
</evidence>
<dbReference type="SUPFAM" id="SSF47240">
    <property type="entry name" value="Ferritin-like"/>
    <property type="match status" value="1"/>
</dbReference>
<reference evidence="6" key="1">
    <citation type="submission" date="2019-03" db="EMBL/GenBank/DDBJ databases">
        <title>Genome sequencing and reference-guided assembly of Black Bengal Goat (Capra hircus).</title>
        <authorList>
            <person name="Siddiki A.Z."/>
            <person name="Baten A."/>
            <person name="Billah M."/>
            <person name="Alam M.A.U."/>
            <person name="Shawrob K.S.M."/>
            <person name="Saha S."/>
            <person name="Chowdhury M."/>
            <person name="Rahman A.H."/>
            <person name="Stear M."/>
            <person name="Miah G."/>
            <person name="Das G.B."/>
            <person name="Hossain M.M."/>
            <person name="Kumkum M."/>
            <person name="Islam M.S."/>
            <person name="Mollah A.M."/>
            <person name="Ahsan A."/>
            <person name="Tusar F."/>
            <person name="Khan M.K.I."/>
        </authorList>
    </citation>
    <scope>NUCLEOTIDE SEQUENCE [LARGE SCALE GENOMIC DNA]</scope>
</reference>
<dbReference type="Gene3D" id="1.20.1260.10">
    <property type="match status" value="1"/>
</dbReference>
<feature type="binding site" evidence="5">
    <location>
        <position position="106"/>
    </location>
    <ligand>
        <name>Fe cation</name>
        <dbReference type="ChEBI" id="CHEBI:24875"/>
        <label>1</label>
    </ligand>
</feature>
<evidence type="ECO:0000256" key="5">
    <source>
        <dbReference type="PIRSR" id="PIRSR601519-1"/>
    </source>
</evidence>
<proteinExistence type="predicted"/>
<protein>
    <recommendedName>
        <fullName evidence="1">Ferritin light chain</fullName>
    </recommendedName>
</protein>
<dbReference type="GO" id="GO:0006826">
    <property type="term" value="P:iron ion transport"/>
    <property type="evidence" value="ECO:0007669"/>
    <property type="project" value="InterPro"/>
</dbReference>
<evidence type="ECO:0000256" key="1">
    <source>
        <dbReference type="ARBA" id="ARBA00040044"/>
    </source>
</evidence>
<dbReference type="Ensembl" id="ENSCHIT00010055157.1">
    <property type="protein sequence ID" value="ENSCHIP00010039490.1"/>
    <property type="gene ID" value="ENSCHIG00010029098.1"/>
</dbReference>
<name>A0A8C2S6W2_CAPHI</name>
<dbReference type="AlphaFoldDB" id="A0A8C2S6W2"/>
<keyword evidence="5" id="KW-0479">Metal-binding</keyword>
<dbReference type="PANTHER" id="PTHR11431:SF47">
    <property type="entry name" value="FERRITIN LIGHT CHAIN"/>
    <property type="match status" value="1"/>
</dbReference>
<dbReference type="PANTHER" id="PTHR11431">
    <property type="entry name" value="FERRITIN"/>
    <property type="match status" value="1"/>
</dbReference>
<dbReference type="InterPro" id="IPR012347">
    <property type="entry name" value="Ferritin-like"/>
</dbReference>
<dbReference type="GO" id="GO:0008198">
    <property type="term" value="F:ferrous iron binding"/>
    <property type="evidence" value="ECO:0007669"/>
    <property type="project" value="TreeGrafter"/>
</dbReference>
<sequence>MSSQVRQNYSTTAEGAVHHLGNMHLQASYTYLSLGFYFDHNDVSVRGSGGHGPLFPELAEKLKGTKHYLKMQNQCGVHILLQNVQKPSQDEWGKSQDAVEAATLMEKKQSHALWSACPGILTPGSPGNSLV</sequence>
<dbReference type="GO" id="GO:0044754">
    <property type="term" value="C:autolysosome"/>
    <property type="evidence" value="ECO:0007669"/>
    <property type="project" value="UniProtKB-SubCell"/>
</dbReference>
<dbReference type="InterPro" id="IPR001519">
    <property type="entry name" value="Ferritin"/>
</dbReference>
<evidence type="ECO:0000313" key="6">
    <source>
        <dbReference type="Ensembl" id="ENSCHIP00010039490.1"/>
    </source>
</evidence>
<dbReference type="GO" id="GO:0008199">
    <property type="term" value="F:ferric iron binding"/>
    <property type="evidence" value="ECO:0007669"/>
    <property type="project" value="InterPro"/>
</dbReference>
<keyword evidence="5" id="KW-0408">Iron</keyword>
<comment type="subcellular location">
    <subcellularLocation>
        <location evidence="2">Autolysosome</location>
    </subcellularLocation>
</comment>